<evidence type="ECO:0000256" key="1">
    <source>
        <dbReference type="SAM" id="MobiDB-lite"/>
    </source>
</evidence>
<evidence type="ECO:0000313" key="3">
    <source>
        <dbReference type="Proteomes" id="UP001469749"/>
    </source>
</evidence>
<gene>
    <name evidence="2" type="ORF">WMO25_15290</name>
</gene>
<protein>
    <recommendedName>
        <fullName evidence="4">Peptidase M23 domain-containing protein</fullName>
    </recommendedName>
</protein>
<proteinExistence type="predicted"/>
<evidence type="ECO:0008006" key="4">
    <source>
        <dbReference type="Google" id="ProtNLM"/>
    </source>
</evidence>
<dbReference type="RefSeq" id="WP_349086037.1">
    <property type="nucleotide sequence ID" value="NZ_JBBMEK010000267.1"/>
</dbReference>
<feature type="non-terminal residue" evidence="2">
    <location>
        <position position="1"/>
    </location>
</feature>
<name>A0ABV1B891_9FIRM</name>
<dbReference type="InterPro" id="IPR011055">
    <property type="entry name" value="Dup_hybrid_motif"/>
</dbReference>
<evidence type="ECO:0000313" key="2">
    <source>
        <dbReference type="EMBL" id="MEQ2366427.1"/>
    </source>
</evidence>
<feature type="region of interest" description="Disordered" evidence="1">
    <location>
        <begin position="53"/>
        <end position="87"/>
    </location>
</feature>
<dbReference type="Gene3D" id="2.70.70.10">
    <property type="entry name" value="Glucose Permease (Domain IIA)"/>
    <property type="match status" value="1"/>
</dbReference>
<dbReference type="Proteomes" id="UP001469749">
    <property type="component" value="Unassembled WGS sequence"/>
</dbReference>
<organism evidence="2 3">
    <name type="scientific">Coprococcus intestinihominis</name>
    <dbReference type="NCBI Taxonomy" id="3133154"/>
    <lineage>
        <taxon>Bacteria</taxon>
        <taxon>Bacillati</taxon>
        <taxon>Bacillota</taxon>
        <taxon>Clostridia</taxon>
        <taxon>Lachnospirales</taxon>
        <taxon>Lachnospiraceae</taxon>
        <taxon>Coprococcus</taxon>
    </lineage>
</organism>
<keyword evidence="3" id="KW-1185">Reference proteome</keyword>
<accession>A0ABV1B891</accession>
<reference evidence="2 3" key="1">
    <citation type="submission" date="2024-03" db="EMBL/GenBank/DDBJ databases">
        <title>Human intestinal bacterial collection.</title>
        <authorList>
            <person name="Pauvert C."/>
            <person name="Hitch T.C.A."/>
            <person name="Clavel T."/>
        </authorList>
    </citation>
    <scope>NUCLEOTIDE SEQUENCE [LARGE SCALE GENOMIC DNA]</scope>
    <source>
        <strain evidence="2 3">CLA-AA-H190</strain>
    </source>
</reference>
<dbReference type="SUPFAM" id="SSF51261">
    <property type="entry name" value="Duplicated hybrid motif"/>
    <property type="match status" value="1"/>
</dbReference>
<comment type="caution">
    <text evidence="2">The sequence shown here is derived from an EMBL/GenBank/DDBJ whole genome shotgun (WGS) entry which is preliminary data.</text>
</comment>
<dbReference type="EMBL" id="JBBMEK010000267">
    <property type="protein sequence ID" value="MEQ2366427.1"/>
    <property type="molecule type" value="Genomic_DNA"/>
</dbReference>
<sequence>RSTGNHLHFQVEENGVAVNPLLYLEGNGTSSELQRMDPMKDIVSGTKVVLEKKDIETSGEDAQNAAVEETEAAESIAETDSQKQQKETAVETAEIADSAKQIVDKAVKTEKKTIK</sequence>